<dbReference type="EMBL" id="SHKW01000001">
    <property type="protein sequence ID" value="RZU40192.1"/>
    <property type="molecule type" value="Genomic_DNA"/>
</dbReference>
<dbReference type="Proteomes" id="UP000292958">
    <property type="component" value="Unassembled WGS sequence"/>
</dbReference>
<keyword evidence="2" id="KW-1185">Reference proteome</keyword>
<dbReference type="RefSeq" id="WP_130418294.1">
    <property type="nucleotide sequence ID" value="NZ_SHKW01000001.1"/>
</dbReference>
<reference evidence="1 2" key="1">
    <citation type="submission" date="2019-02" db="EMBL/GenBank/DDBJ databases">
        <title>Genomic Encyclopedia of Archaeal and Bacterial Type Strains, Phase II (KMG-II): from individual species to whole genera.</title>
        <authorList>
            <person name="Goeker M."/>
        </authorList>
    </citation>
    <scope>NUCLEOTIDE SEQUENCE [LARGE SCALE GENOMIC DNA]</scope>
    <source>
        <strain evidence="1 2">DSM 18101</strain>
    </source>
</reference>
<name>A0A4Q7YR00_9BACT</name>
<gene>
    <name evidence="1" type="ORF">BDD14_1631</name>
</gene>
<evidence type="ECO:0000313" key="2">
    <source>
        <dbReference type="Proteomes" id="UP000292958"/>
    </source>
</evidence>
<evidence type="ECO:0000313" key="1">
    <source>
        <dbReference type="EMBL" id="RZU40192.1"/>
    </source>
</evidence>
<dbReference type="Pfam" id="PF22491">
    <property type="entry name" value="DUF6988"/>
    <property type="match status" value="1"/>
</dbReference>
<dbReference type="InterPro" id="IPR054257">
    <property type="entry name" value="DUF6988"/>
</dbReference>
<sequence length="209" mass="22542">MFNGGTNWLSQWNKGGNGWMAEWNKAKTFSLRIGEICAAIPLPGSWEPNDRIALAVASFELALEHHSSIHLLLRHNKCASANALARPLLEAALRTTWLAEKASEKEISGILKGRNVPILGELNSVLSSSKSDPLVHGEHEGVLHCLTHGGSRALVAQYNEGEERERANAVIAAQAGFSLGSAGYTIAHHLGQQDFVTQLVEATPIPIVD</sequence>
<organism evidence="1 2">
    <name type="scientific">Edaphobacter modestus</name>
    <dbReference type="NCBI Taxonomy" id="388466"/>
    <lineage>
        <taxon>Bacteria</taxon>
        <taxon>Pseudomonadati</taxon>
        <taxon>Acidobacteriota</taxon>
        <taxon>Terriglobia</taxon>
        <taxon>Terriglobales</taxon>
        <taxon>Acidobacteriaceae</taxon>
        <taxon>Edaphobacter</taxon>
    </lineage>
</organism>
<dbReference type="OrthoDB" id="6058394at2"/>
<comment type="caution">
    <text evidence="1">The sequence shown here is derived from an EMBL/GenBank/DDBJ whole genome shotgun (WGS) entry which is preliminary data.</text>
</comment>
<proteinExistence type="predicted"/>
<protein>
    <submittedName>
        <fullName evidence="1">Uncharacterized protein</fullName>
    </submittedName>
</protein>
<dbReference type="AlphaFoldDB" id="A0A4Q7YR00"/>
<accession>A0A4Q7YR00</accession>